<gene>
    <name evidence="2" type="ORF">AVDCRST_MAG01-01-218</name>
</gene>
<dbReference type="EMBL" id="CADCUW010000030">
    <property type="protein sequence ID" value="CAA9385525.1"/>
    <property type="molecule type" value="Genomic_DNA"/>
</dbReference>
<protein>
    <submittedName>
        <fullName evidence="2">Uncharacterized protein</fullName>
    </submittedName>
</protein>
<feature type="non-terminal residue" evidence="2">
    <location>
        <position position="1"/>
    </location>
</feature>
<name>A0A6J4NED5_9ACTN</name>
<sequence length="55" mass="5783">CQRRGTTSIAEAASTGYSWTAGTSRATARRSSPVRASTTNRSSARTTTTTRPSTC</sequence>
<accession>A0A6J4NED5</accession>
<feature type="compositionally biased region" description="Polar residues" evidence="1">
    <location>
        <begin position="21"/>
        <end position="30"/>
    </location>
</feature>
<evidence type="ECO:0000256" key="1">
    <source>
        <dbReference type="SAM" id="MobiDB-lite"/>
    </source>
</evidence>
<dbReference type="AlphaFoldDB" id="A0A6J4NED5"/>
<feature type="non-terminal residue" evidence="2">
    <location>
        <position position="55"/>
    </location>
</feature>
<feature type="compositionally biased region" description="Low complexity" evidence="1">
    <location>
        <begin position="35"/>
        <end position="55"/>
    </location>
</feature>
<organism evidence="2">
    <name type="scientific">uncultured Rubrobacteraceae bacterium</name>
    <dbReference type="NCBI Taxonomy" id="349277"/>
    <lineage>
        <taxon>Bacteria</taxon>
        <taxon>Bacillati</taxon>
        <taxon>Actinomycetota</taxon>
        <taxon>Rubrobacteria</taxon>
        <taxon>Rubrobacterales</taxon>
        <taxon>Rubrobacteraceae</taxon>
        <taxon>environmental samples</taxon>
    </lineage>
</organism>
<evidence type="ECO:0000313" key="2">
    <source>
        <dbReference type="EMBL" id="CAA9385525.1"/>
    </source>
</evidence>
<feature type="region of interest" description="Disordered" evidence="1">
    <location>
        <begin position="21"/>
        <end position="55"/>
    </location>
</feature>
<reference evidence="2" key="1">
    <citation type="submission" date="2020-02" db="EMBL/GenBank/DDBJ databases">
        <authorList>
            <person name="Meier V. D."/>
        </authorList>
    </citation>
    <scope>NUCLEOTIDE SEQUENCE</scope>
    <source>
        <strain evidence="2">AVDCRST_MAG01</strain>
    </source>
</reference>
<proteinExistence type="predicted"/>